<dbReference type="EMBL" id="MU032347">
    <property type="protein sequence ID" value="KAF3766186.1"/>
    <property type="molecule type" value="Genomic_DNA"/>
</dbReference>
<organism evidence="2 3">
    <name type="scientific">Cryphonectria parasitica (strain ATCC 38755 / EP155)</name>
    <dbReference type="NCBI Taxonomy" id="660469"/>
    <lineage>
        <taxon>Eukaryota</taxon>
        <taxon>Fungi</taxon>
        <taxon>Dikarya</taxon>
        <taxon>Ascomycota</taxon>
        <taxon>Pezizomycotina</taxon>
        <taxon>Sordariomycetes</taxon>
        <taxon>Sordariomycetidae</taxon>
        <taxon>Diaporthales</taxon>
        <taxon>Cryphonectriaceae</taxon>
        <taxon>Cryphonectria-Endothia species complex</taxon>
        <taxon>Cryphonectria</taxon>
    </lineage>
</organism>
<feature type="region of interest" description="Disordered" evidence="1">
    <location>
        <begin position="1"/>
        <end position="45"/>
    </location>
</feature>
<evidence type="ECO:0000313" key="3">
    <source>
        <dbReference type="Proteomes" id="UP000803844"/>
    </source>
</evidence>
<name>A0A9P4Y3Y3_CRYP1</name>
<protein>
    <submittedName>
        <fullName evidence="2">Uncharacterized protein</fullName>
    </submittedName>
</protein>
<evidence type="ECO:0000313" key="2">
    <source>
        <dbReference type="EMBL" id="KAF3766186.1"/>
    </source>
</evidence>
<evidence type="ECO:0000256" key="1">
    <source>
        <dbReference type="SAM" id="MobiDB-lite"/>
    </source>
</evidence>
<feature type="compositionally biased region" description="Low complexity" evidence="1">
    <location>
        <begin position="1"/>
        <end position="11"/>
    </location>
</feature>
<sequence length="71" mass="8390">MRTTSTMTISRTTRRRRRRTRVRLKPHRLPRSRKRPRLLSRDGRKRHMGVETAAVAGLELLLLQMISTKLA</sequence>
<keyword evidence="3" id="KW-1185">Reference proteome</keyword>
<dbReference type="Proteomes" id="UP000803844">
    <property type="component" value="Unassembled WGS sequence"/>
</dbReference>
<dbReference type="AlphaFoldDB" id="A0A9P4Y3Y3"/>
<accession>A0A9P4Y3Y3</accession>
<proteinExistence type="predicted"/>
<feature type="compositionally biased region" description="Basic residues" evidence="1">
    <location>
        <begin position="12"/>
        <end position="45"/>
    </location>
</feature>
<gene>
    <name evidence="2" type="ORF">M406DRAFT_356227</name>
</gene>
<dbReference type="RefSeq" id="XP_040777147.1">
    <property type="nucleotide sequence ID" value="XM_040923388.1"/>
</dbReference>
<reference evidence="2" key="1">
    <citation type="journal article" date="2020" name="Phytopathology">
        <title>Genome sequence of the chestnut blight fungus Cryphonectria parasitica EP155: A fundamental resource for an archetypical invasive plant pathogen.</title>
        <authorList>
            <person name="Crouch J.A."/>
            <person name="Dawe A."/>
            <person name="Aerts A."/>
            <person name="Barry K."/>
            <person name="Churchill A.C.L."/>
            <person name="Grimwood J."/>
            <person name="Hillman B."/>
            <person name="Milgroom M.G."/>
            <person name="Pangilinan J."/>
            <person name="Smith M."/>
            <person name="Salamov A."/>
            <person name="Schmutz J."/>
            <person name="Yadav J."/>
            <person name="Grigoriev I.V."/>
            <person name="Nuss D."/>
        </authorList>
    </citation>
    <scope>NUCLEOTIDE SEQUENCE</scope>
    <source>
        <strain evidence="2">EP155</strain>
    </source>
</reference>
<dbReference type="GeneID" id="63840517"/>
<comment type="caution">
    <text evidence="2">The sequence shown here is derived from an EMBL/GenBank/DDBJ whole genome shotgun (WGS) entry which is preliminary data.</text>
</comment>